<reference evidence="2 3" key="1">
    <citation type="submission" date="2019-10" db="EMBL/GenBank/DDBJ databases">
        <title>Whole genome shotgun sequence of Acrocarpospora corrugata NBRC 13972.</title>
        <authorList>
            <person name="Ichikawa N."/>
            <person name="Kimura A."/>
            <person name="Kitahashi Y."/>
            <person name="Komaki H."/>
            <person name="Oguchi A."/>
        </authorList>
    </citation>
    <scope>NUCLEOTIDE SEQUENCE [LARGE SCALE GENOMIC DNA]</scope>
    <source>
        <strain evidence="2 3">NBRC 13972</strain>
    </source>
</reference>
<comment type="caution">
    <text evidence="2">The sequence shown here is derived from an EMBL/GenBank/DDBJ whole genome shotgun (WGS) entry which is preliminary data.</text>
</comment>
<dbReference type="Pfam" id="PF01156">
    <property type="entry name" value="IU_nuc_hydro"/>
    <property type="match status" value="1"/>
</dbReference>
<sequence length="131" mass="13944">MVPLVEQVVYLGGGTGGEQEFNWWFDPEAAQIAVNTPFPHRTVVPLDVGISVLKTDLKPSLGRFFARSPELPAWDAVAAAIALDPALATDRADVGVTVGGSGTMNLGPGSISLVLALDQERFRQTLQSVRD</sequence>
<gene>
    <name evidence="2" type="ORF">Acor_70350</name>
</gene>
<accession>A0A5M3W7D9</accession>
<dbReference type="EMBL" id="BLAD01000090">
    <property type="protein sequence ID" value="GES04967.1"/>
    <property type="molecule type" value="Genomic_DNA"/>
</dbReference>
<evidence type="ECO:0000259" key="1">
    <source>
        <dbReference type="Pfam" id="PF01156"/>
    </source>
</evidence>
<dbReference type="Proteomes" id="UP000334990">
    <property type="component" value="Unassembled WGS sequence"/>
</dbReference>
<feature type="domain" description="Inosine/uridine-preferring nucleoside hydrolase" evidence="1">
    <location>
        <begin position="3"/>
        <end position="123"/>
    </location>
</feature>
<proteinExistence type="predicted"/>
<evidence type="ECO:0000313" key="3">
    <source>
        <dbReference type="Proteomes" id="UP000334990"/>
    </source>
</evidence>
<evidence type="ECO:0000313" key="2">
    <source>
        <dbReference type="EMBL" id="GES04967.1"/>
    </source>
</evidence>
<protein>
    <recommendedName>
        <fullName evidence="1">Inosine/uridine-preferring nucleoside hydrolase domain-containing protein</fullName>
    </recommendedName>
</protein>
<name>A0A5M3W7D9_9ACTN</name>
<dbReference type="GO" id="GO:0016799">
    <property type="term" value="F:hydrolase activity, hydrolyzing N-glycosyl compounds"/>
    <property type="evidence" value="ECO:0007669"/>
    <property type="project" value="InterPro"/>
</dbReference>
<dbReference type="SUPFAM" id="SSF53590">
    <property type="entry name" value="Nucleoside hydrolase"/>
    <property type="match status" value="1"/>
</dbReference>
<dbReference type="Gene3D" id="3.90.245.10">
    <property type="entry name" value="Ribonucleoside hydrolase-like"/>
    <property type="match status" value="1"/>
</dbReference>
<keyword evidence="3" id="KW-1185">Reference proteome</keyword>
<dbReference type="InterPro" id="IPR036452">
    <property type="entry name" value="Ribo_hydro-like"/>
</dbReference>
<dbReference type="AlphaFoldDB" id="A0A5M3W7D9"/>
<dbReference type="InterPro" id="IPR001910">
    <property type="entry name" value="Inosine/uridine_hydrolase_dom"/>
</dbReference>
<organism evidence="2 3">
    <name type="scientific">Acrocarpospora corrugata</name>
    <dbReference type="NCBI Taxonomy" id="35763"/>
    <lineage>
        <taxon>Bacteria</taxon>
        <taxon>Bacillati</taxon>
        <taxon>Actinomycetota</taxon>
        <taxon>Actinomycetes</taxon>
        <taxon>Streptosporangiales</taxon>
        <taxon>Streptosporangiaceae</taxon>
        <taxon>Acrocarpospora</taxon>
    </lineage>
</organism>